<gene>
    <name evidence="2" type="ORF">JP75_17090</name>
</gene>
<dbReference type="InterPro" id="IPR013762">
    <property type="entry name" value="Integrase-like_cat_sf"/>
</dbReference>
<sequence length="592" mass="66780">MAAKCAYVEKVGAVYYVRKRIPRAWNRQTEGEVVRLSLRTKDRVTALKWGLETLAVFEELLGMEPKDALMQLTRQLIDEQLLRPEDMTGADLVRRRALGNVGAKIIRRARQELQLGENLNAIYEELVHFNRATVEGEAIYDGLPQEEKARRGVTGRVIDLSGFDAVLDDLGAKPGETLPVGAALAPISHEPPKPMRVVESTVEKASAPAVYTLRYLMDDYFKKGGKTTGSDNRANVERAVKLFEDLCPEVKVLAVMDIGLDLWDQLYDFVQEIPLLRGRASPDDLVAFTREMQAKGDNYPRLAIGTLNSNYLGAITRLVKHGNKRRLFTWQAPPMVVTEGKRATKSKAKAPFSPGEITAITSCPVYLGSASRHHRYSPGANVYADDHIYWAPLTAMHVGMRVTEIGLLRLAQLQTWFGKPTLVLELDGIDDGAAGEEGYKTGNAIRRVPVHPQLIELGFLDFWQHQLEAGHKRLFPAWTQHIKGGRDHRPEVHFEADFFNAHRLKWGVSKHRKDKLTFHSFRGFFIQACHDARINPYTILKWVGHDEETAAKTNEVHRNYLSQDLTEEEVAEIAKVKVPIGPVVSYKNWLKR</sequence>
<dbReference type="STRING" id="46914.JP75_17090"/>
<reference evidence="2 3" key="1">
    <citation type="submission" date="2014-08" db="EMBL/GenBank/DDBJ databases">
        <authorList>
            <person name="Hassan Y.I."/>
            <person name="Lepp D."/>
            <person name="Zhou T."/>
        </authorList>
    </citation>
    <scope>NUCLEOTIDE SEQUENCE [LARGE SCALE GENOMIC DNA]</scope>
    <source>
        <strain evidence="2 3">IFO13584</strain>
    </source>
</reference>
<dbReference type="GO" id="GO:0015074">
    <property type="term" value="P:DNA integration"/>
    <property type="evidence" value="ECO:0007669"/>
    <property type="project" value="InterPro"/>
</dbReference>
<dbReference type="Proteomes" id="UP000028981">
    <property type="component" value="Unassembled WGS sequence"/>
</dbReference>
<keyword evidence="3" id="KW-1185">Reference proteome</keyword>
<protein>
    <recommendedName>
        <fullName evidence="4">Tyr recombinase domain-containing protein</fullName>
    </recommendedName>
</protein>
<dbReference type="EMBL" id="JQGC01000015">
    <property type="protein sequence ID" value="KFL30281.1"/>
    <property type="molecule type" value="Genomic_DNA"/>
</dbReference>
<dbReference type="AlphaFoldDB" id="A0A087M078"/>
<dbReference type="SUPFAM" id="SSF56349">
    <property type="entry name" value="DNA breaking-rejoining enzymes"/>
    <property type="match status" value="1"/>
</dbReference>
<evidence type="ECO:0000256" key="1">
    <source>
        <dbReference type="ARBA" id="ARBA00023172"/>
    </source>
</evidence>
<dbReference type="InterPro" id="IPR011010">
    <property type="entry name" value="DNA_brk_join_enz"/>
</dbReference>
<dbReference type="Gene3D" id="1.10.443.10">
    <property type="entry name" value="Intergrase catalytic core"/>
    <property type="match status" value="1"/>
</dbReference>
<keyword evidence="1" id="KW-0233">DNA recombination</keyword>
<organism evidence="2 3">
    <name type="scientific">Devosia riboflavina</name>
    <dbReference type="NCBI Taxonomy" id="46914"/>
    <lineage>
        <taxon>Bacteria</taxon>
        <taxon>Pseudomonadati</taxon>
        <taxon>Pseudomonadota</taxon>
        <taxon>Alphaproteobacteria</taxon>
        <taxon>Hyphomicrobiales</taxon>
        <taxon>Devosiaceae</taxon>
        <taxon>Devosia</taxon>
    </lineage>
</organism>
<evidence type="ECO:0000313" key="3">
    <source>
        <dbReference type="Proteomes" id="UP000028981"/>
    </source>
</evidence>
<comment type="caution">
    <text evidence="2">The sequence shown here is derived from an EMBL/GenBank/DDBJ whole genome shotgun (WGS) entry which is preliminary data.</text>
</comment>
<evidence type="ECO:0000313" key="2">
    <source>
        <dbReference type="EMBL" id="KFL30281.1"/>
    </source>
</evidence>
<accession>A0A087M078</accession>
<name>A0A087M078_9HYPH</name>
<dbReference type="CDD" id="cd01184">
    <property type="entry name" value="INT_C_like_1"/>
    <property type="match status" value="1"/>
</dbReference>
<evidence type="ECO:0008006" key="4">
    <source>
        <dbReference type="Google" id="ProtNLM"/>
    </source>
</evidence>
<dbReference type="GO" id="GO:0006310">
    <property type="term" value="P:DNA recombination"/>
    <property type="evidence" value="ECO:0007669"/>
    <property type="project" value="UniProtKB-KW"/>
</dbReference>
<dbReference type="GO" id="GO:0003677">
    <property type="term" value="F:DNA binding"/>
    <property type="evidence" value="ECO:0007669"/>
    <property type="project" value="InterPro"/>
</dbReference>
<proteinExistence type="predicted"/>